<dbReference type="InterPro" id="IPR013216">
    <property type="entry name" value="Methyltransf_11"/>
</dbReference>
<evidence type="ECO:0000256" key="1">
    <source>
        <dbReference type="SAM" id="MobiDB-lite"/>
    </source>
</evidence>
<dbReference type="PANTHER" id="PTHR22916">
    <property type="entry name" value="GLYCOSYLTRANSFERASE"/>
    <property type="match status" value="1"/>
</dbReference>
<accession>A0ABS7EG98</accession>
<dbReference type="EMBL" id="JAHZSS010000006">
    <property type="protein sequence ID" value="MBW8190826.1"/>
    <property type="molecule type" value="Genomic_DNA"/>
</dbReference>
<feature type="compositionally biased region" description="Low complexity" evidence="1">
    <location>
        <begin position="223"/>
        <end position="237"/>
    </location>
</feature>
<gene>
    <name evidence="4" type="ORF">K0504_07245</name>
</gene>
<dbReference type="GO" id="GO:0016757">
    <property type="term" value="F:glycosyltransferase activity"/>
    <property type="evidence" value="ECO:0007669"/>
    <property type="project" value="UniProtKB-KW"/>
</dbReference>
<sequence>MTIESLDNPVSVDLSPIWLNMQKFAGCEQLKLNLGCGADQKEGWINIDSGDHFGQQGLDIVHDLATGIPFPSNSIDFIFHEHFIEHLTREQGKALTQECFRVLKPGGVLRIACPDLRQAVLDYLNDEIKTREEFVKYCSHWMDKSNAEILNLSMREWGHQYIYDEEDLTKLLREVGFSEAAIRRAEVGKSDFSELASLETRKDSLVIEAVVGGEREASAPSDTSVDGNSTGSNNTGGKRADDNCSDNNSEQPVLVSVLAFAYNHEKYIAEALESWLMQRCDFKFEIVIGEDCSTDSTLEIIERYQEQYPDIVRVVSDVKNVGSRENFLRTAVLCKGKYVAYCEGDDYWIDAEKLQKQVDFLEANDDYSTCFHAIMVRDEQHQKLLPDQMTKKVSSSTDIYDLAEGNYIHTPSVVFRNPFKSGFPEQLLKSLEFAVAGDYIMHMYNAQFGKIKKLPDVMAVYRVHPKGLWSSRPLLQKLKDWTKVLDNLIDNFSGNIVDVLKVQREKNLARIDELSKQDSN</sequence>
<dbReference type="RefSeq" id="WP_220103506.1">
    <property type="nucleotide sequence ID" value="NZ_JAHZSS010000006.1"/>
</dbReference>
<dbReference type="CDD" id="cd02440">
    <property type="entry name" value="AdoMet_MTases"/>
    <property type="match status" value="1"/>
</dbReference>
<dbReference type="SUPFAM" id="SSF53335">
    <property type="entry name" value="S-adenosyl-L-methionine-dependent methyltransferases"/>
    <property type="match status" value="1"/>
</dbReference>
<dbReference type="InterPro" id="IPR029044">
    <property type="entry name" value="Nucleotide-diphossugar_trans"/>
</dbReference>
<dbReference type="InterPro" id="IPR029063">
    <property type="entry name" value="SAM-dependent_MTases_sf"/>
</dbReference>
<evidence type="ECO:0000259" key="2">
    <source>
        <dbReference type="Pfam" id="PF00535"/>
    </source>
</evidence>
<evidence type="ECO:0000259" key="3">
    <source>
        <dbReference type="Pfam" id="PF08241"/>
    </source>
</evidence>
<organism evidence="4 5">
    <name type="scientific">Neiella holothuriorum</name>
    <dbReference type="NCBI Taxonomy" id="2870530"/>
    <lineage>
        <taxon>Bacteria</taxon>
        <taxon>Pseudomonadati</taxon>
        <taxon>Pseudomonadota</taxon>
        <taxon>Gammaproteobacteria</taxon>
        <taxon>Alteromonadales</taxon>
        <taxon>Echinimonadaceae</taxon>
        <taxon>Neiella</taxon>
    </lineage>
</organism>
<dbReference type="Gene3D" id="3.40.50.150">
    <property type="entry name" value="Vaccinia Virus protein VP39"/>
    <property type="match status" value="1"/>
</dbReference>
<dbReference type="Pfam" id="PF00535">
    <property type="entry name" value="Glycos_transf_2"/>
    <property type="match status" value="1"/>
</dbReference>
<dbReference type="Pfam" id="PF08241">
    <property type="entry name" value="Methyltransf_11"/>
    <property type="match status" value="1"/>
</dbReference>
<dbReference type="Proteomes" id="UP001166251">
    <property type="component" value="Unassembled WGS sequence"/>
</dbReference>
<dbReference type="PANTHER" id="PTHR22916:SF3">
    <property type="entry name" value="UDP-GLCNAC:BETAGAL BETA-1,3-N-ACETYLGLUCOSAMINYLTRANSFERASE-LIKE PROTEIN 1"/>
    <property type="match status" value="1"/>
</dbReference>
<dbReference type="EC" id="2.4.-.-" evidence="4"/>
<evidence type="ECO:0000313" key="5">
    <source>
        <dbReference type="Proteomes" id="UP001166251"/>
    </source>
</evidence>
<feature type="domain" description="Glycosyltransferase 2-like" evidence="2">
    <location>
        <begin position="256"/>
        <end position="391"/>
    </location>
</feature>
<dbReference type="SUPFAM" id="SSF53448">
    <property type="entry name" value="Nucleotide-diphospho-sugar transferases"/>
    <property type="match status" value="1"/>
</dbReference>
<keyword evidence="4" id="KW-0808">Transferase</keyword>
<reference evidence="4" key="1">
    <citation type="submission" date="2021-07" db="EMBL/GenBank/DDBJ databases">
        <title>Neiella marina sp. nov., isolated from the intestinal content of sea cucumber Apostichopus japonicus.</title>
        <authorList>
            <person name="Bai X."/>
        </authorList>
    </citation>
    <scope>NUCLEOTIDE SEQUENCE</scope>
    <source>
        <strain evidence="4">126</strain>
    </source>
</reference>
<keyword evidence="4" id="KW-0328">Glycosyltransferase</keyword>
<dbReference type="Gene3D" id="3.90.550.10">
    <property type="entry name" value="Spore Coat Polysaccharide Biosynthesis Protein SpsA, Chain A"/>
    <property type="match status" value="1"/>
</dbReference>
<feature type="region of interest" description="Disordered" evidence="1">
    <location>
        <begin position="215"/>
        <end position="247"/>
    </location>
</feature>
<proteinExistence type="predicted"/>
<protein>
    <submittedName>
        <fullName evidence="4">Glycosyltransferase</fullName>
        <ecNumber evidence="4">2.4.-.-</ecNumber>
    </submittedName>
</protein>
<feature type="domain" description="Methyltransferase type 11" evidence="3">
    <location>
        <begin position="55"/>
        <end position="110"/>
    </location>
</feature>
<keyword evidence="5" id="KW-1185">Reference proteome</keyword>
<name>A0ABS7EG98_9GAMM</name>
<evidence type="ECO:0000313" key="4">
    <source>
        <dbReference type="EMBL" id="MBW8190826.1"/>
    </source>
</evidence>
<comment type="caution">
    <text evidence="4">The sequence shown here is derived from an EMBL/GenBank/DDBJ whole genome shotgun (WGS) entry which is preliminary data.</text>
</comment>
<dbReference type="InterPro" id="IPR001173">
    <property type="entry name" value="Glyco_trans_2-like"/>
</dbReference>